<dbReference type="EMBL" id="LRPN01000037">
    <property type="protein sequence ID" value="KWZ83457.1"/>
    <property type="molecule type" value="Genomic_DNA"/>
</dbReference>
<protein>
    <submittedName>
        <fullName evidence="2">Uncharacterized protein</fullName>
    </submittedName>
</protein>
<reference evidence="2" key="3">
    <citation type="submission" date="2016-01" db="EMBL/GenBank/DDBJ databases">
        <authorList>
            <person name="Oliw E.H."/>
        </authorList>
    </citation>
    <scope>NUCLEOTIDE SEQUENCE [LARGE SCALE GENOMIC DNA]</scope>
    <source>
        <strain evidence="2">GED7749B</strain>
    </source>
</reference>
<reference evidence="3" key="2">
    <citation type="submission" date="2015-01" db="EMBL/GenBank/DDBJ databases">
        <title>Comparative genome analysis of Bacillus coagulans HM-08, Clostridium butyricum HM-68, Bacillus subtilis HM-66 and Bacillus paralicheniformis BL-09.</title>
        <authorList>
            <person name="Zhang H."/>
        </authorList>
    </citation>
    <scope>NUCLEOTIDE SEQUENCE [LARGE SCALE GENOMIC DNA]</scope>
    <source>
        <strain evidence="3">HM-08</strain>
    </source>
</reference>
<reference evidence="1" key="1">
    <citation type="submission" date="2015-01" db="EMBL/GenBank/DDBJ databases">
        <title>Comparative genome analysis of Bacillus coagulans HM-08, Clostridium butyricum HM-68, Bacillus subtilis HM-66 and Bacillus licheniformis BL-09.</title>
        <authorList>
            <person name="Zhang H."/>
        </authorList>
    </citation>
    <scope>NUCLEOTIDE SEQUENCE [LARGE SCALE GENOMIC DNA]</scope>
    <source>
        <strain evidence="1">HM-08</strain>
    </source>
</reference>
<accession>A0A0C5CG42</accession>
<dbReference type="Proteomes" id="UP000070376">
    <property type="component" value="Unassembled WGS sequence"/>
</dbReference>
<dbReference type="AlphaFoldDB" id="A0A0C5CG42"/>
<keyword evidence="3" id="KW-1185">Reference proteome</keyword>
<reference evidence="4" key="4">
    <citation type="submission" date="2016-01" db="EMBL/GenBank/DDBJ databases">
        <authorList>
            <person name="Mitreva M."/>
            <person name="Pepin K.H."/>
            <person name="Mihindukulasuriya K.A."/>
            <person name="Fulton R."/>
            <person name="Fronick C."/>
            <person name="O'Laughlin M."/>
            <person name="Miner T."/>
            <person name="Herter B."/>
            <person name="Rosa B.A."/>
            <person name="Cordes M."/>
            <person name="Tomlinson C."/>
            <person name="Wollam A."/>
            <person name="Palsikar V.B."/>
            <person name="Mardis E.R."/>
            <person name="Wilson R.K."/>
        </authorList>
    </citation>
    <scope>NUCLEOTIDE SEQUENCE [LARGE SCALE GENOMIC DNA]</scope>
    <source>
        <strain evidence="4">GED7749B</strain>
    </source>
</reference>
<name>A0A0C5CG42_HEYCO</name>
<organism evidence="2 4">
    <name type="scientific">Heyndrickxia coagulans</name>
    <name type="common">Weizmannia coagulans</name>
    <dbReference type="NCBI Taxonomy" id="1398"/>
    <lineage>
        <taxon>Bacteria</taxon>
        <taxon>Bacillati</taxon>
        <taxon>Bacillota</taxon>
        <taxon>Bacilli</taxon>
        <taxon>Bacillales</taxon>
        <taxon>Bacillaceae</taxon>
        <taxon>Heyndrickxia</taxon>
    </lineage>
</organism>
<proteinExistence type="predicted"/>
<sequence>MESAYNRGRTSKFAKSLREAGHTFAAAHFRLRSLSGDCHLEVPRFALPDAFYTAYI</sequence>
<evidence type="ECO:0000313" key="2">
    <source>
        <dbReference type="EMBL" id="KWZ83457.1"/>
    </source>
</evidence>
<dbReference type="EMBL" id="CP010525">
    <property type="protein sequence ID" value="AJO24610.1"/>
    <property type="molecule type" value="Genomic_DNA"/>
</dbReference>
<gene>
    <name evidence="2" type="ORF">HMPREF3213_01233</name>
    <name evidence="1" type="ORF">SB48_HM08orf06066</name>
</gene>
<dbReference type="Proteomes" id="UP000032024">
    <property type="component" value="Chromosome"/>
</dbReference>
<evidence type="ECO:0000313" key="1">
    <source>
        <dbReference type="EMBL" id="AJO24610.1"/>
    </source>
</evidence>
<evidence type="ECO:0000313" key="3">
    <source>
        <dbReference type="Proteomes" id="UP000032024"/>
    </source>
</evidence>
<evidence type="ECO:0000313" key="4">
    <source>
        <dbReference type="Proteomes" id="UP000070376"/>
    </source>
</evidence>